<comment type="caution">
    <text evidence="1">The sequence shown here is derived from an EMBL/GenBank/DDBJ whole genome shotgun (WGS) entry which is preliminary data.</text>
</comment>
<proteinExistence type="predicted"/>
<accession>A0A426ZAF1</accession>
<dbReference type="AlphaFoldDB" id="A0A426ZAF1"/>
<gene>
    <name evidence="1" type="ORF">B296_00016905</name>
</gene>
<evidence type="ECO:0000313" key="1">
    <source>
        <dbReference type="EMBL" id="RRT60926.1"/>
    </source>
</evidence>
<dbReference type="Proteomes" id="UP000287651">
    <property type="component" value="Unassembled WGS sequence"/>
</dbReference>
<name>A0A426ZAF1_ENSVE</name>
<organism evidence="1 2">
    <name type="scientific">Ensete ventricosum</name>
    <name type="common">Abyssinian banana</name>
    <name type="synonym">Musa ensete</name>
    <dbReference type="NCBI Taxonomy" id="4639"/>
    <lineage>
        <taxon>Eukaryota</taxon>
        <taxon>Viridiplantae</taxon>
        <taxon>Streptophyta</taxon>
        <taxon>Embryophyta</taxon>
        <taxon>Tracheophyta</taxon>
        <taxon>Spermatophyta</taxon>
        <taxon>Magnoliopsida</taxon>
        <taxon>Liliopsida</taxon>
        <taxon>Zingiberales</taxon>
        <taxon>Musaceae</taxon>
        <taxon>Ensete</taxon>
    </lineage>
</organism>
<reference evidence="1 2" key="1">
    <citation type="journal article" date="2014" name="Agronomy (Basel)">
        <title>A Draft Genome Sequence for Ensete ventricosum, the Drought-Tolerant Tree Against Hunger.</title>
        <authorList>
            <person name="Harrison J."/>
            <person name="Moore K.A."/>
            <person name="Paszkiewicz K."/>
            <person name="Jones T."/>
            <person name="Grant M."/>
            <person name="Ambacheew D."/>
            <person name="Muzemil S."/>
            <person name="Studholme D.J."/>
        </authorList>
    </citation>
    <scope>NUCLEOTIDE SEQUENCE [LARGE SCALE GENOMIC DNA]</scope>
</reference>
<evidence type="ECO:0000313" key="2">
    <source>
        <dbReference type="Proteomes" id="UP000287651"/>
    </source>
</evidence>
<sequence length="140" mass="15655">MPLSDCHRKMRRGAVDDSKEGCIGGNGEALSMTIAARCKSLEKGGLDVLEPQGSRGVGVWGSLQWRLTTDAEEEGRNDVGKKEEWVAAVRSTLVAIEGSKHHLFRSFCCHHQLRRSVTLRATIAQLWWRRLSTSLLRQVK</sequence>
<protein>
    <submittedName>
        <fullName evidence="1">Uncharacterized protein</fullName>
    </submittedName>
</protein>
<dbReference type="EMBL" id="AMZH03007599">
    <property type="protein sequence ID" value="RRT60926.1"/>
    <property type="molecule type" value="Genomic_DNA"/>
</dbReference>